<organism evidence="6 7">
    <name type="scientific">Reinekea blandensis MED297</name>
    <dbReference type="NCBI Taxonomy" id="314283"/>
    <lineage>
        <taxon>Bacteria</taxon>
        <taxon>Pseudomonadati</taxon>
        <taxon>Pseudomonadota</taxon>
        <taxon>Gammaproteobacteria</taxon>
        <taxon>Oceanospirillales</taxon>
        <taxon>Saccharospirillaceae</taxon>
        <taxon>Reinekea</taxon>
    </lineage>
</organism>
<dbReference type="InterPro" id="IPR009051">
    <property type="entry name" value="Helical_ferredxn"/>
</dbReference>
<evidence type="ECO:0000256" key="2">
    <source>
        <dbReference type="ARBA" id="ARBA00023004"/>
    </source>
</evidence>
<evidence type="ECO:0000256" key="3">
    <source>
        <dbReference type="ARBA" id="ARBA00023014"/>
    </source>
</evidence>
<dbReference type="Pfam" id="PF07992">
    <property type="entry name" value="Pyr_redox_2"/>
    <property type="match status" value="1"/>
</dbReference>
<dbReference type="PROSITE" id="PS00198">
    <property type="entry name" value="4FE4S_FER_1"/>
    <property type="match status" value="1"/>
</dbReference>
<evidence type="ECO:0000256" key="4">
    <source>
        <dbReference type="SAM" id="MobiDB-lite"/>
    </source>
</evidence>
<dbReference type="GO" id="GO:0051536">
    <property type="term" value="F:iron-sulfur cluster binding"/>
    <property type="evidence" value="ECO:0007669"/>
    <property type="project" value="UniProtKB-KW"/>
</dbReference>
<accession>A4B9X0</accession>
<dbReference type="PANTHER" id="PTHR42783:SF3">
    <property type="entry name" value="GLUTAMATE SYNTHASE [NADPH] SMALL CHAIN-RELATED"/>
    <property type="match status" value="1"/>
</dbReference>
<dbReference type="InterPro" id="IPR017896">
    <property type="entry name" value="4Fe4S_Fe-S-bd"/>
</dbReference>
<dbReference type="HOGENOM" id="CLU_000422_3_4_6"/>
<dbReference type="Pfam" id="PF14691">
    <property type="entry name" value="Fer4_20"/>
    <property type="match status" value="1"/>
</dbReference>
<dbReference type="InterPro" id="IPR017900">
    <property type="entry name" value="4Fe4S_Fe_S_CS"/>
</dbReference>
<sequence>MKLSDLTRPPQQEHMPGTGPVTRYRPRYQNLLPPCNQACPAGENIQGWLALVQAGDDEAAWRKLTEINPMPAIHGRVCYHPCEGGCNRGEVDAPVKIHATERFLGDKAIAEGWQFEPPTRDSGKRVLVIGSGPAGLSAAYHLRRAGHAVDVFEAQDKPGGMMRYGIPAYRLPRDVLDAEIQRIEQLGITFHCNRRVENLQKEKSDGQYDAVFVAVGAPLASQVDIPARDAAKVLDAVSYLRDVEAGAPPLLGRKVAVYGGGNTAMDAARTARRLGADETMVIYRRDRAHMPAHDFEAQEAIDEGITINWLSTIANVDEHQIKIEKMTLDDQGRPQPTGEFETLDADAVILALGQQIEADLFRQIDCVQIDDGAVVVGDNFMTACGGIFAGGDLTPGTRSVTFATGHGRKAARHIDAWLSGTQWQPPANPPGIHYTDLHLWYHTQADTQTQKEKPPAERLDSFDEIVQGLNDEQAHFEASRCYSCGTCFECDGCFGACPEQAITILGTGLGYRIDYDRCTGCGACVLQCPTHAISLFPVTELEQEDHA</sequence>
<keyword evidence="3" id="KW-0411">Iron-sulfur</keyword>
<keyword evidence="1" id="KW-0479">Metal-binding</keyword>
<dbReference type="SUPFAM" id="SSF46548">
    <property type="entry name" value="alpha-helical ferredoxin"/>
    <property type="match status" value="2"/>
</dbReference>
<dbReference type="OrthoDB" id="9808559at2"/>
<dbReference type="Pfam" id="PF00037">
    <property type="entry name" value="Fer4"/>
    <property type="match status" value="1"/>
</dbReference>
<evidence type="ECO:0000313" key="7">
    <source>
        <dbReference type="Proteomes" id="UP000005953"/>
    </source>
</evidence>
<dbReference type="AlphaFoldDB" id="A4B9X0"/>
<dbReference type="InterPro" id="IPR023753">
    <property type="entry name" value="FAD/NAD-binding_dom"/>
</dbReference>
<feature type="region of interest" description="Disordered" evidence="4">
    <location>
        <begin position="1"/>
        <end position="23"/>
    </location>
</feature>
<keyword evidence="7" id="KW-1185">Reference proteome</keyword>
<dbReference type="SUPFAM" id="SSF51971">
    <property type="entry name" value="Nucleotide-binding domain"/>
    <property type="match status" value="1"/>
</dbReference>
<name>A4B9X0_9GAMM</name>
<evidence type="ECO:0000313" key="6">
    <source>
        <dbReference type="EMBL" id="EAR11421.1"/>
    </source>
</evidence>
<evidence type="ECO:0000256" key="1">
    <source>
        <dbReference type="ARBA" id="ARBA00022723"/>
    </source>
</evidence>
<feature type="domain" description="4Fe-4S ferredoxin-type" evidence="5">
    <location>
        <begin position="509"/>
        <end position="538"/>
    </location>
</feature>
<reference evidence="6 7" key="1">
    <citation type="submission" date="2006-02" db="EMBL/GenBank/DDBJ databases">
        <authorList>
            <person name="Pinhassi J."/>
            <person name="Pedros-Alio C."/>
            <person name="Ferriera S."/>
            <person name="Johnson J."/>
            <person name="Kravitz S."/>
            <person name="Halpern A."/>
            <person name="Remington K."/>
            <person name="Beeson K."/>
            <person name="Tran B."/>
            <person name="Rogers Y.-H."/>
            <person name="Friedman R."/>
            <person name="Venter J.C."/>
        </authorList>
    </citation>
    <scope>NUCLEOTIDE SEQUENCE [LARGE SCALE GENOMIC DNA]</scope>
    <source>
        <strain evidence="6 7">MED297</strain>
    </source>
</reference>
<dbReference type="EMBL" id="AAOE01000001">
    <property type="protein sequence ID" value="EAR11421.1"/>
    <property type="molecule type" value="Genomic_DNA"/>
</dbReference>
<dbReference type="GO" id="GO:0016491">
    <property type="term" value="F:oxidoreductase activity"/>
    <property type="evidence" value="ECO:0007669"/>
    <property type="project" value="InterPro"/>
</dbReference>
<dbReference type="Proteomes" id="UP000005953">
    <property type="component" value="Unassembled WGS sequence"/>
</dbReference>
<protein>
    <submittedName>
        <fullName evidence="6">Pyridine nucleotide-disulphide oxidoreductase family protein</fullName>
    </submittedName>
</protein>
<evidence type="ECO:0000259" key="5">
    <source>
        <dbReference type="PROSITE" id="PS51379"/>
    </source>
</evidence>
<dbReference type="Gene3D" id="3.30.70.20">
    <property type="match status" value="1"/>
</dbReference>
<dbReference type="InterPro" id="IPR028261">
    <property type="entry name" value="DPD_II"/>
</dbReference>
<dbReference type="PRINTS" id="PR00368">
    <property type="entry name" value="FADPNR"/>
</dbReference>
<dbReference type="RefSeq" id="WP_008045064.1">
    <property type="nucleotide sequence ID" value="NZ_CH724151.1"/>
</dbReference>
<dbReference type="PRINTS" id="PR00469">
    <property type="entry name" value="PNDRDTASEII"/>
</dbReference>
<dbReference type="Gene3D" id="1.10.1060.10">
    <property type="entry name" value="Alpha-helical ferredoxin"/>
    <property type="match status" value="1"/>
</dbReference>
<dbReference type="NCBIfam" id="NF009410">
    <property type="entry name" value="PRK12771.1"/>
    <property type="match status" value="1"/>
</dbReference>
<keyword evidence="2" id="KW-0408">Iron</keyword>
<dbReference type="PANTHER" id="PTHR42783">
    <property type="entry name" value="GLUTAMATE SYNTHASE [NADPH] SMALL CHAIN"/>
    <property type="match status" value="1"/>
</dbReference>
<comment type="caution">
    <text evidence="6">The sequence shown here is derived from an EMBL/GenBank/DDBJ whole genome shotgun (WGS) entry which is preliminary data.</text>
</comment>
<dbReference type="Gene3D" id="3.50.50.60">
    <property type="entry name" value="FAD/NAD(P)-binding domain"/>
    <property type="match status" value="2"/>
</dbReference>
<dbReference type="GO" id="GO:0046872">
    <property type="term" value="F:metal ion binding"/>
    <property type="evidence" value="ECO:0007669"/>
    <property type="project" value="UniProtKB-KW"/>
</dbReference>
<proteinExistence type="predicted"/>
<dbReference type="PROSITE" id="PS51379">
    <property type="entry name" value="4FE4S_FER_2"/>
    <property type="match status" value="1"/>
</dbReference>
<dbReference type="InterPro" id="IPR036188">
    <property type="entry name" value="FAD/NAD-bd_sf"/>
</dbReference>
<dbReference type="STRING" id="314283.MED297_21077"/>
<gene>
    <name evidence="6" type="ORF">MED297_21077</name>
</gene>